<protein>
    <recommendedName>
        <fullName evidence="1">Replication protein A 70 kDa DNA-binding subunit B/D first OB fold domain-containing protein</fullName>
    </recommendedName>
</protein>
<name>G7LCZ7_MEDTR</name>
<reference evidence="2 4" key="1">
    <citation type="journal article" date="2011" name="Nature">
        <title>The Medicago genome provides insight into the evolution of rhizobial symbioses.</title>
        <authorList>
            <person name="Young N.D."/>
            <person name="Debelle F."/>
            <person name="Oldroyd G.E."/>
            <person name="Geurts R."/>
            <person name="Cannon S.B."/>
            <person name="Udvardi M.K."/>
            <person name="Benedito V.A."/>
            <person name="Mayer K.F."/>
            <person name="Gouzy J."/>
            <person name="Schoof H."/>
            <person name="Van de Peer Y."/>
            <person name="Proost S."/>
            <person name="Cook D.R."/>
            <person name="Meyers B.C."/>
            <person name="Spannagl M."/>
            <person name="Cheung F."/>
            <person name="De Mita S."/>
            <person name="Krishnakumar V."/>
            <person name="Gundlach H."/>
            <person name="Zhou S."/>
            <person name="Mudge J."/>
            <person name="Bharti A.K."/>
            <person name="Murray J.D."/>
            <person name="Naoumkina M.A."/>
            <person name="Rosen B."/>
            <person name="Silverstein K.A."/>
            <person name="Tang H."/>
            <person name="Rombauts S."/>
            <person name="Zhao P.X."/>
            <person name="Zhou P."/>
            <person name="Barbe V."/>
            <person name="Bardou P."/>
            <person name="Bechner M."/>
            <person name="Bellec A."/>
            <person name="Berger A."/>
            <person name="Berges H."/>
            <person name="Bidwell S."/>
            <person name="Bisseling T."/>
            <person name="Choisne N."/>
            <person name="Couloux A."/>
            <person name="Denny R."/>
            <person name="Deshpande S."/>
            <person name="Dai X."/>
            <person name="Doyle J.J."/>
            <person name="Dudez A.M."/>
            <person name="Farmer A.D."/>
            <person name="Fouteau S."/>
            <person name="Franken C."/>
            <person name="Gibelin C."/>
            <person name="Gish J."/>
            <person name="Goldstein S."/>
            <person name="Gonzalez A.J."/>
            <person name="Green P.J."/>
            <person name="Hallab A."/>
            <person name="Hartog M."/>
            <person name="Hua A."/>
            <person name="Humphray S.J."/>
            <person name="Jeong D.H."/>
            <person name="Jing Y."/>
            <person name="Jocker A."/>
            <person name="Kenton S.M."/>
            <person name="Kim D.J."/>
            <person name="Klee K."/>
            <person name="Lai H."/>
            <person name="Lang C."/>
            <person name="Lin S."/>
            <person name="Macmil S.L."/>
            <person name="Magdelenat G."/>
            <person name="Matthews L."/>
            <person name="McCorrison J."/>
            <person name="Monaghan E.L."/>
            <person name="Mun J.H."/>
            <person name="Najar F.Z."/>
            <person name="Nicholson C."/>
            <person name="Noirot C."/>
            <person name="O'Bleness M."/>
            <person name="Paule C.R."/>
            <person name="Poulain J."/>
            <person name="Prion F."/>
            <person name="Qin B."/>
            <person name="Qu C."/>
            <person name="Retzel E.F."/>
            <person name="Riddle C."/>
            <person name="Sallet E."/>
            <person name="Samain S."/>
            <person name="Samson N."/>
            <person name="Sanders I."/>
            <person name="Saurat O."/>
            <person name="Scarpelli C."/>
            <person name="Schiex T."/>
            <person name="Segurens B."/>
            <person name="Severin A.J."/>
            <person name="Sherrier D.J."/>
            <person name="Shi R."/>
            <person name="Sims S."/>
            <person name="Singer S.R."/>
            <person name="Sinharoy S."/>
            <person name="Sterck L."/>
            <person name="Viollet A."/>
            <person name="Wang B.B."/>
            <person name="Wang K."/>
            <person name="Wang M."/>
            <person name="Wang X."/>
            <person name="Warfsmann J."/>
            <person name="Weissenbach J."/>
            <person name="White D.D."/>
            <person name="White J.D."/>
            <person name="Wiley G.B."/>
            <person name="Wincker P."/>
            <person name="Xing Y."/>
            <person name="Yang L."/>
            <person name="Yao Z."/>
            <person name="Ying F."/>
            <person name="Zhai J."/>
            <person name="Zhou L."/>
            <person name="Zuber A."/>
            <person name="Denarie J."/>
            <person name="Dixon R.A."/>
            <person name="May G.D."/>
            <person name="Schwartz D.C."/>
            <person name="Rogers J."/>
            <person name="Quetier F."/>
            <person name="Town C.D."/>
            <person name="Roe B.A."/>
        </authorList>
    </citation>
    <scope>NUCLEOTIDE SEQUENCE [LARGE SCALE GENOMIC DNA]</scope>
    <source>
        <strain evidence="2">A17</strain>
        <strain evidence="3 4">cv. Jemalong A17</strain>
    </source>
</reference>
<dbReference type="EnsemblPlants" id="AET03828">
    <property type="protein sequence ID" value="AET03828"/>
    <property type="gene ID" value="MTR_8g076180"/>
</dbReference>
<dbReference type="GO" id="GO:0007004">
    <property type="term" value="P:telomere maintenance via telomerase"/>
    <property type="evidence" value="ECO:0000318"/>
    <property type="project" value="GO_Central"/>
</dbReference>
<organism evidence="2 4">
    <name type="scientific">Medicago truncatula</name>
    <name type="common">Barrel medic</name>
    <name type="synonym">Medicago tribuloides</name>
    <dbReference type="NCBI Taxonomy" id="3880"/>
    <lineage>
        <taxon>Eukaryota</taxon>
        <taxon>Viridiplantae</taxon>
        <taxon>Streptophyta</taxon>
        <taxon>Embryophyta</taxon>
        <taxon>Tracheophyta</taxon>
        <taxon>Spermatophyta</taxon>
        <taxon>Magnoliopsida</taxon>
        <taxon>eudicotyledons</taxon>
        <taxon>Gunneridae</taxon>
        <taxon>Pentapetalae</taxon>
        <taxon>rosids</taxon>
        <taxon>fabids</taxon>
        <taxon>Fabales</taxon>
        <taxon>Fabaceae</taxon>
        <taxon>Papilionoideae</taxon>
        <taxon>50 kb inversion clade</taxon>
        <taxon>NPAAA clade</taxon>
        <taxon>Hologalegina</taxon>
        <taxon>IRL clade</taxon>
        <taxon>Trifolieae</taxon>
        <taxon>Medicago</taxon>
    </lineage>
</organism>
<keyword evidence="4" id="KW-1185">Reference proteome</keyword>
<dbReference type="EMBL" id="CM001224">
    <property type="protein sequence ID" value="AET03828.2"/>
    <property type="molecule type" value="Genomic_DNA"/>
</dbReference>
<proteinExistence type="predicted"/>
<dbReference type="InterPro" id="IPR012340">
    <property type="entry name" value="NA-bd_OB-fold"/>
</dbReference>
<accession>G7LCZ7</accession>
<dbReference type="Proteomes" id="UP000002051">
    <property type="component" value="Chromosome 8"/>
</dbReference>
<dbReference type="SUPFAM" id="SSF50249">
    <property type="entry name" value="Nucleic acid-binding proteins"/>
    <property type="match status" value="1"/>
</dbReference>
<evidence type="ECO:0000313" key="4">
    <source>
        <dbReference type="Proteomes" id="UP000002051"/>
    </source>
</evidence>
<dbReference type="Gene3D" id="2.40.50.140">
    <property type="entry name" value="Nucleic acid-binding proteins"/>
    <property type="match status" value="1"/>
</dbReference>
<dbReference type="HOGENOM" id="CLU_063784_0_0_1"/>
<dbReference type="GO" id="GO:0000724">
    <property type="term" value="P:double-strand break repair via homologous recombination"/>
    <property type="evidence" value="ECO:0000318"/>
    <property type="project" value="GO_Central"/>
</dbReference>
<reference evidence="3" key="3">
    <citation type="submission" date="2015-04" db="UniProtKB">
        <authorList>
            <consortium name="EnsemblPlants"/>
        </authorList>
    </citation>
    <scope>IDENTIFICATION</scope>
    <source>
        <strain evidence="3">cv. Jemalong A17</strain>
    </source>
</reference>
<feature type="domain" description="Replication protein A 70 kDa DNA-binding subunit B/D first OB fold" evidence="1">
    <location>
        <begin position="5"/>
        <end position="80"/>
    </location>
</feature>
<dbReference type="InterPro" id="IPR003871">
    <property type="entry name" value="RFA1B/D_OB_1st"/>
</dbReference>
<dbReference type="GO" id="GO:0006260">
    <property type="term" value="P:DNA replication"/>
    <property type="evidence" value="ECO:0000318"/>
    <property type="project" value="GO_Central"/>
</dbReference>
<dbReference type="Pfam" id="PF02721">
    <property type="entry name" value="DUF223"/>
    <property type="match status" value="1"/>
</dbReference>
<evidence type="ECO:0000313" key="3">
    <source>
        <dbReference type="EnsemblPlants" id="AET03828"/>
    </source>
</evidence>
<dbReference type="GO" id="GO:0051321">
    <property type="term" value="P:meiotic cell cycle"/>
    <property type="evidence" value="ECO:0000318"/>
    <property type="project" value="GO_Central"/>
</dbReference>
<dbReference type="GO" id="GO:0003684">
    <property type="term" value="F:damaged DNA binding"/>
    <property type="evidence" value="ECO:0000318"/>
    <property type="project" value="GO_Central"/>
</dbReference>
<dbReference type="GO" id="GO:0006289">
    <property type="term" value="P:nucleotide-excision repair"/>
    <property type="evidence" value="ECO:0000318"/>
    <property type="project" value="GO_Central"/>
</dbReference>
<evidence type="ECO:0000313" key="2">
    <source>
        <dbReference type="EMBL" id="AET03828.2"/>
    </source>
</evidence>
<gene>
    <name evidence="2" type="ordered locus">MTR_8g076180</name>
</gene>
<accession>A0A0C3Y3I5</accession>
<dbReference type="GO" id="GO:0043047">
    <property type="term" value="F:single-stranded telomeric DNA binding"/>
    <property type="evidence" value="ECO:0000318"/>
    <property type="project" value="GO_Central"/>
</dbReference>
<evidence type="ECO:0000259" key="1">
    <source>
        <dbReference type="Pfam" id="PF02721"/>
    </source>
</evidence>
<dbReference type="AlphaFoldDB" id="G7LCZ7"/>
<dbReference type="CDD" id="cd04480">
    <property type="entry name" value="RPA1_DBD_A_like"/>
    <property type="match status" value="1"/>
</dbReference>
<dbReference type="GO" id="GO:0005662">
    <property type="term" value="C:DNA replication factor A complex"/>
    <property type="evidence" value="ECO:0000318"/>
    <property type="project" value="GO_Central"/>
</dbReference>
<sequence length="239" mass="27332">MERPFEFIGDITDKKDFWKLPVKVKDKWTVVKDGKEHLELVIVDKKGNDIHVIIPTAYKATYDKLLEENNSYTLSNFQVWTGGTTAIDVNHHDISNVGLKFKSFAEIITGKWRADLLVHVIGVVSDMGYCQFNEENGKKLQDYAAKFINFNNDRKEGEPIIVLLKYGKIKEECFLPKDGQLMSQSTLVCTQSQSSSQIPTEDELLKSINNCLHIGFKIEVEVSYEFSKAGFVLWDREVT</sequence>
<reference evidence="2 4" key="2">
    <citation type="journal article" date="2014" name="BMC Genomics">
        <title>An improved genome release (version Mt4.0) for the model legume Medicago truncatula.</title>
        <authorList>
            <person name="Tang H."/>
            <person name="Krishnakumar V."/>
            <person name="Bidwell S."/>
            <person name="Rosen B."/>
            <person name="Chan A."/>
            <person name="Zhou S."/>
            <person name="Gentzbittel L."/>
            <person name="Childs K.L."/>
            <person name="Yandell M."/>
            <person name="Gundlach H."/>
            <person name="Mayer K.F."/>
            <person name="Schwartz D.C."/>
            <person name="Town C.D."/>
        </authorList>
    </citation>
    <scope>GENOME REANNOTATION</scope>
    <source>
        <strain evidence="3 4">cv. Jemalong A17</strain>
    </source>
</reference>
<dbReference type="PaxDb" id="3880-AET03828"/>